<feature type="domain" description="Endonuclease NucS C-terminal" evidence="2">
    <location>
        <begin position="173"/>
        <end position="239"/>
    </location>
</feature>
<keyword evidence="4" id="KW-0378">Hydrolase</keyword>
<evidence type="ECO:0000259" key="2">
    <source>
        <dbReference type="Pfam" id="PF01939"/>
    </source>
</evidence>
<dbReference type="InterPro" id="IPR002793">
    <property type="entry name" value="Endonuclease_NucS"/>
</dbReference>
<dbReference type="EMBL" id="CP117430">
    <property type="protein sequence ID" value="WLI17764.1"/>
    <property type="molecule type" value="Genomic_DNA"/>
</dbReference>
<evidence type="ECO:0000313" key="4">
    <source>
        <dbReference type="EMBL" id="WLI17764.1"/>
    </source>
</evidence>
<keyword evidence="5" id="KW-1185">Reference proteome</keyword>
<dbReference type="Proteomes" id="UP001230768">
    <property type="component" value="Chromosome"/>
</dbReference>
<keyword evidence="4" id="KW-0540">Nuclease</keyword>
<dbReference type="GO" id="GO:0004519">
    <property type="term" value="F:endonuclease activity"/>
    <property type="evidence" value="ECO:0007669"/>
    <property type="project" value="UniProtKB-KW"/>
</dbReference>
<proteinExistence type="predicted"/>
<dbReference type="CDD" id="cd22341">
    <property type="entry name" value="NucS-like"/>
    <property type="match status" value="1"/>
</dbReference>
<dbReference type="Pfam" id="PF01939">
    <property type="entry name" value="NucS_C"/>
    <property type="match status" value="1"/>
</dbReference>
<accession>A0ABY9GPT4</accession>
<sequence length="267" mass="29598">MSNGNRPPVWQMVREAAQQMNGECTYPAIKAKVRSMYGHDVNDSSMTCSIISGAVNHPSRIHYNENKKPRLTDTAYDYLYSTGRGRVVWYQPEKHGVWEIAQSGDGALIVRLADGVGENPLPIVEAVEASDEAYSMFALEAHLRDYLAKKLPRLPGHDAPLTLYRTDDRDGVEFQTDVGPIDILATGNGDFYVLELKVGRGPDAAMGQILRYMGWVKEHLAGERSVYGVIVASDIGQKLRYAASQVPNVRLMEYDLAVSLRSVALHS</sequence>
<evidence type="ECO:0000259" key="3">
    <source>
        <dbReference type="Pfam" id="PF24706"/>
    </source>
</evidence>
<dbReference type="Gene3D" id="3.40.1350.10">
    <property type="match status" value="1"/>
</dbReference>
<keyword evidence="4" id="KW-0255">Endonuclease</keyword>
<reference evidence="4 5" key="1">
    <citation type="submission" date="2023-02" db="EMBL/GenBank/DDBJ databases">
        <title>Evolution of Hrp T3SS in non-pathogenic Pseudomonas fluorescens.</title>
        <authorList>
            <person name="Liao K."/>
            <person name="Wei H."/>
            <person name="Gu Y."/>
        </authorList>
    </citation>
    <scope>NUCLEOTIDE SEQUENCE [LARGE SCALE GENOMIC DNA]</scope>
    <source>
        <strain evidence="4 5">FP607</strain>
    </source>
</reference>
<feature type="domain" description="DUF7669" evidence="3">
    <location>
        <begin position="8"/>
        <end position="86"/>
    </location>
</feature>
<dbReference type="InterPro" id="IPR048301">
    <property type="entry name" value="NucS_C"/>
</dbReference>
<evidence type="ECO:0000313" key="5">
    <source>
        <dbReference type="Proteomes" id="UP001230768"/>
    </source>
</evidence>
<dbReference type="InterPro" id="IPR011856">
    <property type="entry name" value="tRNA_endonuc-like_dom_sf"/>
</dbReference>
<protein>
    <submittedName>
        <fullName evidence="4">Endonuclease NucS</fullName>
    </submittedName>
</protein>
<evidence type="ECO:0000256" key="1">
    <source>
        <dbReference type="ARBA" id="ARBA00023125"/>
    </source>
</evidence>
<gene>
    <name evidence="4" type="ORF">PSH88_26595</name>
</gene>
<dbReference type="RefSeq" id="WP_122559349.1">
    <property type="nucleotide sequence ID" value="NZ_CP117430.1"/>
</dbReference>
<dbReference type="Pfam" id="PF24706">
    <property type="entry name" value="DUF7669"/>
    <property type="match status" value="1"/>
</dbReference>
<dbReference type="InterPro" id="IPR056086">
    <property type="entry name" value="DUF7669"/>
</dbReference>
<name>A0ABY9GPT4_9PSED</name>
<organism evidence="4 5">
    <name type="scientific">Pseudomonas wuhanensis</name>
    <dbReference type="NCBI Taxonomy" id="2954098"/>
    <lineage>
        <taxon>Bacteria</taxon>
        <taxon>Pseudomonadati</taxon>
        <taxon>Pseudomonadota</taxon>
        <taxon>Gammaproteobacteria</taxon>
        <taxon>Pseudomonadales</taxon>
        <taxon>Pseudomonadaceae</taxon>
        <taxon>Pseudomonas</taxon>
    </lineage>
</organism>
<keyword evidence="1" id="KW-0238">DNA-binding</keyword>